<reference evidence="2" key="1">
    <citation type="submission" date="2015-07" db="EMBL/GenBank/DDBJ databases">
        <authorList>
            <consortium name="Consortium for Microbial Forensics and Genomics (microFORGE)"/>
            <person name="Knight B.M."/>
            <person name="Roberts D.P."/>
            <person name="Lin D."/>
            <person name="Hari K."/>
            <person name="Fletcher J."/>
            <person name="Melcher U."/>
            <person name="Blagden T."/>
            <person name="Winegar R.A."/>
        </authorList>
    </citation>
    <scope>NUCLEOTIDE SEQUENCE [LARGE SCALE GENOMIC DNA]</scope>
    <source>
        <strain evidence="2">NRRL B-1447</strain>
    </source>
</reference>
<comment type="caution">
    <text evidence="1">The sequence shown here is derived from an EMBL/GenBank/DDBJ whole genome shotgun (WGS) entry which is preliminary data.</text>
</comment>
<evidence type="ECO:0000313" key="1">
    <source>
        <dbReference type="EMBL" id="KOG55219.1"/>
    </source>
</evidence>
<sequence>MAVLTAATATACAFPLRDLGPLPPRYSGPPLSADTVVSEMTAVLAAEGITVQREPSAVLGRCSERLSGRHAPQTVEAAVKAAVARARSEHGWQDGPDTAGERLTLTKGNWTVLAGFAAEVPAGGQAPVIISLTCVDGEATPTAPTAPSAPALAPAPAST</sequence>
<dbReference type="EMBL" id="LGUV01000108">
    <property type="protein sequence ID" value="KOG55219.1"/>
    <property type="molecule type" value="Genomic_DNA"/>
</dbReference>
<name>A0A0L8MXS5_STRVG</name>
<accession>A0A0L8MXS5</accession>
<protein>
    <submittedName>
        <fullName evidence="1">Uncharacterized protein</fullName>
    </submittedName>
</protein>
<evidence type="ECO:0000313" key="2">
    <source>
        <dbReference type="Proteomes" id="UP000037084"/>
    </source>
</evidence>
<organism evidence="1 2">
    <name type="scientific">Streptomyces virginiae</name>
    <name type="common">Streptomyces cinnamonensis</name>
    <dbReference type="NCBI Taxonomy" id="1961"/>
    <lineage>
        <taxon>Bacteria</taxon>
        <taxon>Bacillati</taxon>
        <taxon>Actinomycetota</taxon>
        <taxon>Actinomycetes</taxon>
        <taxon>Kitasatosporales</taxon>
        <taxon>Streptomycetaceae</taxon>
        <taxon>Streptomyces</taxon>
    </lineage>
</organism>
<proteinExistence type="predicted"/>
<gene>
    <name evidence="1" type="ORF">ADK75_11440</name>
</gene>
<dbReference type="Proteomes" id="UP000037084">
    <property type="component" value="Unassembled WGS sequence"/>
</dbReference>
<dbReference type="RefSeq" id="WP_053170048.1">
    <property type="nucleotide sequence ID" value="NZ_LGUV01000108.1"/>
</dbReference>
<dbReference type="AlphaFoldDB" id="A0A0L8MXS5"/>
<dbReference type="PATRIC" id="fig|1961.12.peg.2654"/>